<dbReference type="AlphaFoldDB" id="A0A6B0YXI8"/>
<evidence type="ECO:0000259" key="1">
    <source>
        <dbReference type="Pfam" id="PF20797"/>
    </source>
</evidence>
<comment type="caution">
    <text evidence="2">The sequence shown here is derived from an EMBL/GenBank/DDBJ whole genome shotgun (WGS) entry which is preliminary data.</text>
</comment>
<sequence length="157" mass="18012">MDTQEFLSLESDITTQLAVIDNVFVDIEVRTQGFDISDTRHVESVAFQIHNAYSATEELLRLIANYFENQIGDAPRWHSALLRRMAQPVPGVRPAPLTKEAFLLLDTLRGFRHFFRHAYASTIDPTLLQANLQVARQAHSLLHRDISDFLDQLRPEK</sequence>
<name>A0A6B0YXI8_9CHLR</name>
<reference evidence="2" key="1">
    <citation type="submission" date="2019-09" db="EMBL/GenBank/DDBJ databases">
        <title>Characterisation of the sponge microbiome using genome-centric metagenomics.</title>
        <authorList>
            <person name="Engelberts J.P."/>
            <person name="Robbins S.J."/>
            <person name="De Goeij J.M."/>
            <person name="Aranda M."/>
            <person name="Bell S.C."/>
            <person name="Webster N.S."/>
        </authorList>
    </citation>
    <scope>NUCLEOTIDE SEQUENCE</scope>
    <source>
        <strain evidence="2">SB0664_bin_27</strain>
    </source>
</reference>
<proteinExistence type="predicted"/>
<accession>A0A6B0YXI8</accession>
<dbReference type="InterPro" id="IPR048769">
    <property type="entry name" value="HepT-like_dom"/>
</dbReference>
<feature type="domain" description="HepT-like" evidence="1">
    <location>
        <begin position="45"/>
        <end position="152"/>
    </location>
</feature>
<protein>
    <recommendedName>
        <fullName evidence="1">HepT-like domain-containing protein</fullName>
    </recommendedName>
</protein>
<evidence type="ECO:0000313" key="2">
    <source>
        <dbReference type="EMBL" id="MXY95337.1"/>
    </source>
</evidence>
<gene>
    <name evidence="2" type="ORF">F4Y42_17990</name>
</gene>
<dbReference type="Pfam" id="PF20797">
    <property type="entry name" value="HepT-like_2"/>
    <property type="match status" value="1"/>
</dbReference>
<organism evidence="2">
    <name type="scientific">Caldilineaceae bacterium SB0664_bin_27</name>
    <dbReference type="NCBI Taxonomy" id="2605260"/>
    <lineage>
        <taxon>Bacteria</taxon>
        <taxon>Bacillati</taxon>
        <taxon>Chloroflexota</taxon>
        <taxon>Caldilineae</taxon>
        <taxon>Caldilineales</taxon>
        <taxon>Caldilineaceae</taxon>
    </lineage>
</organism>
<dbReference type="EMBL" id="VXRG01000145">
    <property type="protein sequence ID" value="MXY95337.1"/>
    <property type="molecule type" value="Genomic_DNA"/>
</dbReference>